<keyword evidence="4 6" id="KW-0067">ATP-binding</keyword>
<organism evidence="9 10">
    <name type="scientific">Mucor saturninus</name>
    <dbReference type="NCBI Taxonomy" id="64648"/>
    <lineage>
        <taxon>Eukaryota</taxon>
        <taxon>Fungi</taxon>
        <taxon>Fungi incertae sedis</taxon>
        <taxon>Mucoromycota</taxon>
        <taxon>Mucoromycotina</taxon>
        <taxon>Mucoromycetes</taxon>
        <taxon>Mucorales</taxon>
        <taxon>Mucorineae</taxon>
        <taxon>Mucoraceae</taxon>
        <taxon>Mucor</taxon>
    </lineage>
</organism>
<protein>
    <submittedName>
        <fullName evidence="9">Uncharacterized protein</fullName>
    </submittedName>
</protein>
<keyword evidence="5" id="KW-0092">Biotin</keyword>
<dbReference type="Gene3D" id="2.40.50.100">
    <property type="match status" value="1"/>
</dbReference>
<evidence type="ECO:0000313" key="9">
    <source>
        <dbReference type="EMBL" id="KAG2207228.1"/>
    </source>
</evidence>
<dbReference type="Proteomes" id="UP000603453">
    <property type="component" value="Unassembled WGS sequence"/>
</dbReference>
<dbReference type="AlphaFoldDB" id="A0A8H7RAL1"/>
<dbReference type="InterPro" id="IPR011054">
    <property type="entry name" value="Rudment_hybrid_motif"/>
</dbReference>
<dbReference type="SUPFAM" id="SSF56059">
    <property type="entry name" value="Glutathione synthetase ATP-binding domain-like"/>
    <property type="match status" value="1"/>
</dbReference>
<evidence type="ECO:0000256" key="6">
    <source>
        <dbReference type="PROSITE-ProRule" id="PRU00409"/>
    </source>
</evidence>
<feature type="domain" description="Biotin carboxylation" evidence="8">
    <location>
        <begin position="3"/>
        <end position="457"/>
    </location>
</feature>
<feature type="domain" description="ATP-grasp" evidence="7">
    <location>
        <begin position="122"/>
        <end position="322"/>
    </location>
</feature>
<reference evidence="9" key="1">
    <citation type="submission" date="2020-12" db="EMBL/GenBank/DDBJ databases">
        <title>Metabolic potential, ecology and presence of endohyphal bacteria is reflected in genomic diversity of Mucoromycotina.</title>
        <authorList>
            <person name="Muszewska A."/>
            <person name="Okrasinska A."/>
            <person name="Steczkiewicz K."/>
            <person name="Drgas O."/>
            <person name="Orlowska M."/>
            <person name="Perlinska-Lenart U."/>
            <person name="Aleksandrzak-Piekarczyk T."/>
            <person name="Szatraj K."/>
            <person name="Zielenkiewicz U."/>
            <person name="Pilsyk S."/>
            <person name="Malc E."/>
            <person name="Mieczkowski P."/>
            <person name="Kruszewska J.S."/>
            <person name="Biernat P."/>
            <person name="Pawlowska J."/>
        </authorList>
    </citation>
    <scope>NUCLEOTIDE SEQUENCE</scope>
    <source>
        <strain evidence="9">WA0000017839</strain>
    </source>
</reference>
<evidence type="ECO:0000256" key="3">
    <source>
        <dbReference type="ARBA" id="ARBA00022741"/>
    </source>
</evidence>
<dbReference type="FunFam" id="3.40.50.20:FF:000010">
    <property type="entry name" value="Propionyl-CoA carboxylase subunit alpha"/>
    <property type="match status" value="1"/>
</dbReference>
<dbReference type="InterPro" id="IPR011053">
    <property type="entry name" value="Single_hybrid_motif"/>
</dbReference>
<dbReference type="CDD" id="cd06850">
    <property type="entry name" value="biotinyl_domain"/>
    <property type="match status" value="1"/>
</dbReference>
<dbReference type="PROSITE" id="PS00866">
    <property type="entry name" value="CPSASE_1"/>
    <property type="match status" value="1"/>
</dbReference>
<dbReference type="InterPro" id="IPR005479">
    <property type="entry name" value="CPAse_ATP-bd"/>
</dbReference>
<gene>
    <name evidence="9" type="ORF">INT47_012281</name>
</gene>
<keyword evidence="3 6" id="KW-0547">Nucleotide-binding</keyword>
<dbReference type="SMART" id="SM00878">
    <property type="entry name" value="Biotin_carb_C"/>
    <property type="match status" value="1"/>
</dbReference>
<dbReference type="PROSITE" id="PS00867">
    <property type="entry name" value="CPSASE_2"/>
    <property type="match status" value="1"/>
</dbReference>
<comment type="caution">
    <text evidence="9">The sequence shown here is derived from an EMBL/GenBank/DDBJ whole genome shotgun (WGS) entry which is preliminary data.</text>
</comment>
<dbReference type="InterPro" id="IPR005481">
    <property type="entry name" value="BC-like_N"/>
</dbReference>
<dbReference type="InterPro" id="IPR011761">
    <property type="entry name" value="ATP-grasp"/>
</dbReference>
<dbReference type="InterPro" id="IPR050856">
    <property type="entry name" value="Biotin_carboxylase_complex"/>
</dbReference>
<dbReference type="EMBL" id="JAEPRD010000026">
    <property type="protein sequence ID" value="KAG2207228.1"/>
    <property type="molecule type" value="Genomic_DNA"/>
</dbReference>
<dbReference type="PROSITE" id="PS50975">
    <property type="entry name" value="ATP_GRASP"/>
    <property type="match status" value="1"/>
</dbReference>
<name>A0A8H7RAL1_9FUNG</name>
<evidence type="ECO:0000259" key="8">
    <source>
        <dbReference type="PROSITE" id="PS50979"/>
    </source>
</evidence>
<dbReference type="FunFam" id="3.30.470.20:FF:000028">
    <property type="entry name" value="Methylcrotonoyl-CoA carboxylase subunit alpha, mitochondrial"/>
    <property type="match status" value="1"/>
</dbReference>
<dbReference type="PROSITE" id="PS50979">
    <property type="entry name" value="BC"/>
    <property type="match status" value="1"/>
</dbReference>
<dbReference type="PANTHER" id="PTHR18866:SF127">
    <property type="match status" value="1"/>
</dbReference>
<dbReference type="InterPro" id="IPR016185">
    <property type="entry name" value="PreATP-grasp_dom_sf"/>
</dbReference>
<dbReference type="GO" id="GO:0046872">
    <property type="term" value="F:metal ion binding"/>
    <property type="evidence" value="ECO:0007669"/>
    <property type="project" value="InterPro"/>
</dbReference>
<evidence type="ECO:0000256" key="4">
    <source>
        <dbReference type="ARBA" id="ARBA00022840"/>
    </source>
</evidence>
<dbReference type="SUPFAM" id="SSF52440">
    <property type="entry name" value="PreATP-grasp domain"/>
    <property type="match status" value="1"/>
</dbReference>
<dbReference type="PANTHER" id="PTHR18866">
    <property type="entry name" value="CARBOXYLASE:PYRUVATE/ACETYL-COA/PROPIONYL-COA CARBOXYLASE"/>
    <property type="match status" value="1"/>
</dbReference>
<dbReference type="OrthoDB" id="196847at2759"/>
<dbReference type="InterPro" id="IPR000089">
    <property type="entry name" value="Biotin_lipoyl"/>
</dbReference>
<dbReference type="InterPro" id="IPR005482">
    <property type="entry name" value="Biotin_COase_C"/>
</dbReference>
<evidence type="ECO:0000313" key="10">
    <source>
        <dbReference type="Proteomes" id="UP000603453"/>
    </source>
</evidence>
<dbReference type="SUPFAM" id="SSF51230">
    <property type="entry name" value="Single hybrid motif"/>
    <property type="match status" value="1"/>
</dbReference>
<dbReference type="GO" id="GO:0005524">
    <property type="term" value="F:ATP binding"/>
    <property type="evidence" value="ECO:0007669"/>
    <property type="project" value="UniProtKB-UniRule"/>
</dbReference>
<dbReference type="Pfam" id="PF00364">
    <property type="entry name" value="Biotin_lipoyl"/>
    <property type="match status" value="1"/>
</dbReference>
<proteinExistence type="predicted"/>
<dbReference type="Gene3D" id="3.30.470.20">
    <property type="entry name" value="ATP-grasp fold, B domain"/>
    <property type="match status" value="1"/>
</dbReference>
<evidence type="ECO:0000256" key="1">
    <source>
        <dbReference type="ARBA" id="ARBA00001953"/>
    </source>
</evidence>
<dbReference type="GO" id="GO:0016874">
    <property type="term" value="F:ligase activity"/>
    <property type="evidence" value="ECO:0007669"/>
    <property type="project" value="UniProtKB-KW"/>
</dbReference>
<dbReference type="InterPro" id="IPR011764">
    <property type="entry name" value="Biotin_carboxylation_dom"/>
</dbReference>
<dbReference type="Pfam" id="PF02785">
    <property type="entry name" value="Biotin_carb_C"/>
    <property type="match status" value="1"/>
</dbReference>
<dbReference type="SUPFAM" id="SSF51246">
    <property type="entry name" value="Rudiment single hybrid motif"/>
    <property type="match status" value="1"/>
</dbReference>
<dbReference type="Pfam" id="PF00289">
    <property type="entry name" value="Biotin_carb_N"/>
    <property type="match status" value="1"/>
</dbReference>
<sequence>MAPIYKVLIANRGEIACRVMRTCKRLGIATVAVYSDSDENAPFVKMADEAYYIGSSIAAESYLNAEKIIAVAKRSNADALHPGYGFLSENADFADKVISAGINFIGPRPDNIRAIGDKIAAKVFIKEHANSIPLIPGYNGQDQSITRLEHEAKKIEFPVLLKASAGGGGKGMRAVYETSKLREEIEAAQGESLRAFGSDKLLIEKYFESIRHVEIQIFGDKYGNVYHINERDCSIQRRHQKVVEETPSPAVDTKLRTAMTNAAVELGRKLGYEGAGTAEFILDEKTKKFYFLELNTRLQVEHPITEAISGLDLVELQLLVAQGANLKELGILDNIKFQGHAIEVRLCAEDPDHDFGPRTGVIQKWSPADSGAFIPGVRFDTGVEDGSEISIFYDSMVAKVIVHAPTREEAVRRMIAVLSRTVIVGVTTNQKFLISIMNNPRFQSGTFDTNFIVQEKERLFPTYNVLYSKNSIIAAFLFDWTIRRSQQVHLKSIQTSWRNIKWRNKRMNFMVNHGPEIQIQYDYLGDPQHDKRHVFQAKVLIKEDATQGEDEQELPISVVLFENDLGKEVAGPRGIQGCRGLLRCTIDGSQQHFYIAEDVKDVNEKSIFVHDFVCGHQVELIKVDRLKSKSAAVEDDRVTPYTSSMPCRILKLLAPSGSIVKKNMPLLSIESMKTEVKILSRHDGVVTMRVEENQLVDARVLLCSVDEVK</sequence>
<accession>A0A8H7RAL1</accession>
<evidence type="ECO:0000259" key="7">
    <source>
        <dbReference type="PROSITE" id="PS50975"/>
    </source>
</evidence>
<evidence type="ECO:0000256" key="5">
    <source>
        <dbReference type="ARBA" id="ARBA00023267"/>
    </source>
</evidence>
<evidence type="ECO:0000256" key="2">
    <source>
        <dbReference type="ARBA" id="ARBA00022598"/>
    </source>
</evidence>
<comment type="cofactor">
    <cofactor evidence="1">
        <name>biotin</name>
        <dbReference type="ChEBI" id="CHEBI:57586"/>
    </cofactor>
</comment>
<dbReference type="Pfam" id="PF02786">
    <property type="entry name" value="CPSase_L_D2"/>
    <property type="match status" value="1"/>
</dbReference>
<keyword evidence="2" id="KW-0436">Ligase</keyword>
<keyword evidence="10" id="KW-1185">Reference proteome</keyword>